<gene>
    <name evidence="7" type="ORF">PF001_g11166</name>
    <name evidence="5" type="ORF">PF004_g6307</name>
    <name evidence="4" type="ORF">PF006_g2024</name>
    <name evidence="3" type="ORF">PF007_g7521</name>
    <name evidence="6" type="ORF">PF008_g21019</name>
    <name evidence="1" type="ORF">PF009_g7180</name>
    <name evidence="2" type="ORF">PF011_g27881</name>
</gene>
<dbReference type="Proteomes" id="UP000476176">
    <property type="component" value="Unassembled WGS sequence"/>
</dbReference>
<evidence type="ECO:0000313" key="9">
    <source>
        <dbReference type="Proteomes" id="UP000437068"/>
    </source>
</evidence>
<evidence type="ECO:0000313" key="3">
    <source>
        <dbReference type="EMBL" id="KAE9122225.1"/>
    </source>
</evidence>
<dbReference type="EMBL" id="QXGE01000581">
    <property type="protein sequence ID" value="KAE9308460.1"/>
    <property type="molecule type" value="Genomic_DNA"/>
</dbReference>
<evidence type="ECO:0000313" key="2">
    <source>
        <dbReference type="EMBL" id="KAE8966590.1"/>
    </source>
</evidence>
<reference evidence="8 9" key="1">
    <citation type="submission" date="2018-08" db="EMBL/GenBank/DDBJ databases">
        <title>Genomic investigation of the strawberry pathogen Phytophthora fragariae indicates pathogenicity is determined by transcriptional variation in three key races.</title>
        <authorList>
            <person name="Adams T.M."/>
            <person name="Armitage A.D."/>
            <person name="Sobczyk M.K."/>
            <person name="Bates H.J."/>
            <person name="Dunwell J.M."/>
            <person name="Nellist C.F."/>
            <person name="Harrison R.J."/>
        </authorList>
    </citation>
    <scope>NUCLEOTIDE SEQUENCE [LARGE SCALE GENOMIC DNA]</scope>
    <source>
        <strain evidence="7 9">A4</strain>
        <strain evidence="5 13">BC-23</strain>
        <strain evidence="4 10">NOV-5</strain>
        <strain evidence="3 11">NOV-71</strain>
        <strain evidence="6 14">NOV-77</strain>
        <strain evidence="1 8">NOV-9</strain>
        <strain evidence="2 12">SCRP245</strain>
    </source>
</reference>
<accession>A0A6A4DN51</accession>
<evidence type="ECO:0000313" key="8">
    <source>
        <dbReference type="Proteomes" id="UP000429523"/>
    </source>
</evidence>
<dbReference type="EMBL" id="QXGF01000272">
    <property type="protein sequence ID" value="KAE8943070.1"/>
    <property type="molecule type" value="Genomic_DNA"/>
</dbReference>
<name>A0A6A4DN51_9STRA</name>
<dbReference type="EMBL" id="QXFY01001844">
    <property type="protein sequence ID" value="KAE9308249.1"/>
    <property type="molecule type" value="Genomic_DNA"/>
</dbReference>
<dbReference type="EMBL" id="QXGC01000252">
    <property type="protein sequence ID" value="KAE9243111.1"/>
    <property type="molecule type" value="Genomic_DNA"/>
</dbReference>
<organism evidence="7 9">
    <name type="scientific">Phytophthora fragariae</name>
    <dbReference type="NCBI Taxonomy" id="53985"/>
    <lineage>
        <taxon>Eukaryota</taxon>
        <taxon>Sar</taxon>
        <taxon>Stramenopiles</taxon>
        <taxon>Oomycota</taxon>
        <taxon>Peronosporomycetes</taxon>
        <taxon>Peronosporales</taxon>
        <taxon>Peronosporaceae</taxon>
        <taxon>Phytophthora</taxon>
    </lineage>
</organism>
<protein>
    <submittedName>
        <fullName evidence="7">Uncharacterized protein</fullName>
    </submittedName>
</protein>
<comment type="caution">
    <text evidence="7">The sequence shown here is derived from an EMBL/GenBank/DDBJ whole genome shotgun (WGS) entry which is preliminary data.</text>
</comment>
<dbReference type="EMBL" id="QXFW01004236">
    <property type="protein sequence ID" value="KAE8966590.1"/>
    <property type="molecule type" value="Genomic_DNA"/>
</dbReference>
<dbReference type="Proteomes" id="UP000429523">
    <property type="component" value="Unassembled WGS sequence"/>
</dbReference>
<dbReference type="AlphaFoldDB" id="A0A6A4DN51"/>
<evidence type="ECO:0000313" key="5">
    <source>
        <dbReference type="EMBL" id="KAE9243111.1"/>
    </source>
</evidence>
<evidence type="ECO:0000313" key="10">
    <source>
        <dbReference type="Proteomes" id="UP000440732"/>
    </source>
</evidence>
<dbReference type="Proteomes" id="UP000437068">
    <property type="component" value="Unassembled WGS sequence"/>
</dbReference>
<dbReference type="Proteomes" id="UP000486351">
    <property type="component" value="Unassembled WGS sequence"/>
</dbReference>
<evidence type="ECO:0000313" key="14">
    <source>
        <dbReference type="Proteomes" id="UP000486351"/>
    </source>
</evidence>
<evidence type="ECO:0000313" key="11">
    <source>
        <dbReference type="Proteomes" id="UP000441208"/>
    </source>
</evidence>
<sequence length="37" mass="4187">MVYPIECVPDEFAEETLMEMMSSASLSELLSFNEALE</sequence>
<evidence type="ECO:0000313" key="12">
    <source>
        <dbReference type="Proteomes" id="UP000460718"/>
    </source>
</evidence>
<proteinExistence type="predicted"/>
<dbReference type="Proteomes" id="UP000441208">
    <property type="component" value="Unassembled WGS sequence"/>
</dbReference>
<dbReference type="Proteomes" id="UP000460718">
    <property type="component" value="Unassembled WGS sequence"/>
</dbReference>
<dbReference type="EMBL" id="QXGA01000054">
    <property type="protein sequence ID" value="KAE9153886.1"/>
    <property type="molecule type" value="Genomic_DNA"/>
</dbReference>
<evidence type="ECO:0000313" key="13">
    <source>
        <dbReference type="Proteomes" id="UP000476176"/>
    </source>
</evidence>
<evidence type="ECO:0000313" key="6">
    <source>
        <dbReference type="EMBL" id="KAE9308249.1"/>
    </source>
</evidence>
<evidence type="ECO:0000313" key="1">
    <source>
        <dbReference type="EMBL" id="KAE8943070.1"/>
    </source>
</evidence>
<dbReference type="EMBL" id="QXFZ01000300">
    <property type="protein sequence ID" value="KAE9122225.1"/>
    <property type="molecule type" value="Genomic_DNA"/>
</dbReference>
<dbReference type="Proteomes" id="UP000440732">
    <property type="component" value="Unassembled WGS sequence"/>
</dbReference>
<evidence type="ECO:0000313" key="4">
    <source>
        <dbReference type="EMBL" id="KAE9153886.1"/>
    </source>
</evidence>
<evidence type="ECO:0000313" key="7">
    <source>
        <dbReference type="EMBL" id="KAE9308460.1"/>
    </source>
</evidence>